<dbReference type="OrthoDB" id="6353348at2759"/>
<dbReference type="InterPro" id="IPR036238">
    <property type="entry name" value="Transglutaminase_C_sf"/>
</dbReference>
<name>A0A553N8Y4_TIGCA</name>
<feature type="active site" evidence="2">
    <location>
        <position position="412"/>
    </location>
</feature>
<dbReference type="GO" id="GO:0003810">
    <property type="term" value="F:protein-glutamine gamma-glutamyltransferase activity"/>
    <property type="evidence" value="ECO:0007669"/>
    <property type="project" value="InterPro"/>
</dbReference>
<dbReference type="Proteomes" id="UP000318571">
    <property type="component" value="Chromosome 8"/>
</dbReference>
<dbReference type="SUPFAM" id="SSF54001">
    <property type="entry name" value="Cysteine proteinases"/>
    <property type="match status" value="1"/>
</dbReference>
<dbReference type="InterPro" id="IPR013783">
    <property type="entry name" value="Ig-like_fold"/>
</dbReference>
<sequence>MRRFGRPIGNADSLAFMHYHNTKERKEFELAGHPTNYFYGTSQDQGIQVAKVGFYSVENSTNHRTEKYEQVTIHKNPVFRRSNSFFMVVEAGNRPLDLHKDDVRLIFEFGSFASVPKGTKVIVPVTNKSRLDNSHDQWDVLIHREAGPSTILHVQIGSNAAVGLWKCKIESVVKSDPYQSKSLHICQRPLFIIFNPYSPNDSTYYPNQGELEEYIQSDSGKIWKGSYKQYNGRHWLYGQFEDFVLPACCYILDKSGLKQGERSNPVRVARAISAMVNSVDDNGVLEGKWSVPYDQGTAPWDWNNSAKIIEQYMNQNGSPVKYGQCWVFSAVTVTICRALGLPCRSISNFVSAHDTNHSLTIDKYFNEDGDELSAEDNPEFGYDSIWNFHVWNDIWMARPDLPSGYGGWQAIDSTPQEASDNAYQCGPASVEAVRRGEIGLGYDVPFLFSEVNADICHFVEDKTSPWGFKRAKLNKYHVGRLILTKAVGYLDEEGEKDAEDITWQYKNPEGTIDERLAVFNAVRGVEKTKRFYEIPTKEQEDVHMELVDLEIERYGSPFKARVTLENRSNQDRTLKAMLSCSSIFYTGVTANPIKKSQGEFVLGPRQKDTLALTVYPVDYMGRLVDYCMMKIYTLINVKETNQTWSEEDDFVLEKPKLKITVLNRLQMGRSGQIQVSFMNPLEVPLTQCRITLDGSGAFDEVKHQLGDIPAMGRCLHTLVVRPKKLGSGALVATFASEEMIDVYGSCKLEVFH</sequence>
<dbReference type="SUPFAM" id="SSF81296">
    <property type="entry name" value="E set domains"/>
    <property type="match status" value="1"/>
</dbReference>
<dbReference type="InterPro" id="IPR013808">
    <property type="entry name" value="Transglutaminase_AS"/>
</dbReference>
<dbReference type="InterPro" id="IPR023608">
    <property type="entry name" value="Transglutaminase_animal"/>
</dbReference>
<dbReference type="SMART" id="SM00460">
    <property type="entry name" value="TGc"/>
    <property type="match status" value="1"/>
</dbReference>
<gene>
    <name evidence="5" type="ORF">TCAL_08465</name>
</gene>
<dbReference type="InterPro" id="IPR050779">
    <property type="entry name" value="Transglutaminase"/>
</dbReference>
<dbReference type="Pfam" id="PF01841">
    <property type="entry name" value="Transglut_core"/>
    <property type="match status" value="1"/>
</dbReference>
<feature type="binding site" evidence="3">
    <location>
        <position position="514"/>
    </location>
    <ligand>
        <name>Ca(2+)</name>
        <dbReference type="ChEBI" id="CHEBI:29108"/>
    </ligand>
</feature>
<feature type="binding site" evidence="3">
    <location>
        <position position="509"/>
    </location>
    <ligand>
        <name>Ca(2+)</name>
        <dbReference type="ChEBI" id="CHEBI:29108"/>
    </ligand>
</feature>
<dbReference type="InterPro" id="IPR001102">
    <property type="entry name" value="Transglutaminase_N"/>
</dbReference>
<keyword evidence="6" id="KW-1185">Reference proteome</keyword>
<evidence type="ECO:0000256" key="2">
    <source>
        <dbReference type="PIRSR" id="PIRSR000459-1"/>
    </source>
</evidence>
<organism evidence="5 6">
    <name type="scientific">Tigriopus californicus</name>
    <name type="common">Marine copepod</name>
    <dbReference type="NCBI Taxonomy" id="6832"/>
    <lineage>
        <taxon>Eukaryota</taxon>
        <taxon>Metazoa</taxon>
        <taxon>Ecdysozoa</taxon>
        <taxon>Arthropoda</taxon>
        <taxon>Crustacea</taxon>
        <taxon>Multicrustacea</taxon>
        <taxon>Hexanauplia</taxon>
        <taxon>Copepoda</taxon>
        <taxon>Harpacticoida</taxon>
        <taxon>Harpacticidae</taxon>
        <taxon>Tigriopus</taxon>
    </lineage>
</organism>
<feature type="domain" description="Transglutaminase-like" evidence="4">
    <location>
        <begin position="317"/>
        <end position="415"/>
    </location>
</feature>
<dbReference type="Pfam" id="PF00868">
    <property type="entry name" value="Transglut_N"/>
    <property type="match status" value="1"/>
</dbReference>
<dbReference type="Gene3D" id="3.90.260.10">
    <property type="entry name" value="Transglutaminase-like"/>
    <property type="match status" value="1"/>
</dbReference>
<comment type="similarity">
    <text evidence="1">Belongs to the transglutaminase superfamily. Transglutaminase family.</text>
</comment>
<dbReference type="FunFam" id="2.60.40.10:FF:000171">
    <property type="entry name" value="protein-glutamine gamma-glutamyltransferase 6"/>
    <property type="match status" value="1"/>
</dbReference>
<dbReference type="EMBL" id="VCGU01000459">
    <property type="protein sequence ID" value="TRY61897.1"/>
    <property type="molecule type" value="Genomic_DNA"/>
</dbReference>
<dbReference type="AlphaFoldDB" id="A0A553N8Y4"/>
<feature type="binding site" evidence="3">
    <location>
        <position position="454"/>
    </location>
    <ligand>
        <name>Ca(2+)</name>
        <dbReference type="ChEBI" id="CHEBI:29108"/>
    </ligand>
</feature>
<feature type="active site" evidence="2">
    <location>
        <position position="389"/>
    </location>
</feature>
<proteinExistence type="inferred from homology"/>
<accession>A0A553N8Y4</accession>
<protein>
    <recommendedName>
        <fullName evidence="4">Transglutaminase-like domain-containing protein</fullName>
    </recommendedName>
</protein>
<feature type="binding site" evidence="3">
    <location>
        <position position="452"/>
    </location>
    <ligand>
        <name>Ca(2+)</name>
        <dbReference type="ChEBI" id="CHEBI:29108"/>
    </ligand>
</feature>
<dbReference type="Gene3D" id="2.60.40.10">
    <property type="entry name" value="Immunoglobulins"/>
    <property type="match status" value="3"/>
</dbReference>
<dbReference type="PIRSF" id="PIRSF000459">
    <property type="entry name" value="TGM_EBP42"/>
    <property type="match status" value="1"/>
</dbReference>
<keyword evidence="3" id="KW-0106">Calcium</keyword>
<keyword evidence="3" id="KW-0479">Metal-binding</keyword>
<dbReference type="PANTHER" id="PTHR11590:SF40">
    <property type="entry name" value="HEMOCYTE PROTEIN-GLUTAMINE GAMMA-GLUTAMYLTRANSFERASE-LIKE PROTEIN"/>
    <property type="match status" value="1"/>
</dbReference>
<dbReference type="Pfam" id="PF00927">
    <property type="entry name" value="Transglut_C"/>
    <property type="match status" value="2"/>
</dbReference>
<dbReference type="InterPro" id="IPR036985">
    <property type="entry name" value="Transglutaminase-like_sf"/>
</dbReference>
<dbReference type="FunFam" id="3.90.260.10:FF:000002">
    <property type="entry name" value="Erythrocyte membrane protein band 4.2"/>
    <property type="match status" value="1"/>
</dbReference>
<dbReference type="OMA" id="LEITHEY"/>
<feature type="active site" evidence="2">
    <location>
        <position position="325"/>
    </location>
</feature>
<dbReference type="SUPFAM" id="SSF49309">
    <property type="entry name" value="Transglutaminase, two C-terminal domains"/>
    <property type="match status" value="2"/>
</dbReference>
<evidence type="ECO:0000256" key="1">
    <source>
        <dbReference type="ARBA" id="ARBA00005968"/>
    </source>
</evidence>
<dbReference type="InterPro" id="IPR038765">
    <property type="entry name" value="Papain-like_cys_pep_sf"/>
</dbReference>
<evidence type="ECO:0000313" key="5">
    <source>
        <dbReference type="EMBL" id="TRY61897.1"/>
    </source>
</evidence>
<dbReference type="GO" id="GO:0046872">
    <property type="term" value="F:metal ion binding"/>
    <property type="evidence" value="ECO:0007669"/>
    <property type="project" value="UniProtKB-KW"/>
</dbReference>
<reference evidence="5 6" key="1">
    <citation type="journal article" date="2018" name="Nat. Ecol. Evol.">
        <title>Genomic signatures of mitonuclear coevolution across populations of Tigriopus californicus.</title>
        <authorList>
            <person name="Barreto F.S."/>
            <person name="Watson E.T."/>
            <person name="Lima T.G."/>
            <person name="Willett C.S."/>
            <person name="Edmands S."/>
            <person name="Li W."/>
            <person name="Burton R.S."/>
        </authorList>
    </citation>
    <scope>NUCLEOTIDE SEQUENCE [LARGE SCALE GENOMIC DNA]</scope>
    <source>
        <strain evidence="5 6">San Diego</strain>
    </source>
</reference>
<dbReference type="PANTHER" id="PTHR11590">
    <property type="entry name" value="PROTEIN-GLUTAMINE GAMMA-GLUTAMYLTRANSFERASE"/>
    <property type="match status" value="1"/>
</dbReference>
<dbReference type="InterPro" id="IPR008958">
    <property type="entry name" value="Transglutaminase_C"/>
</dbReference>
<dbReference type="InterPro" id="IPR002931">
    <property type="entry name" value="Transglutaminase-like"/>
</dbReference>
<comment type="cofactor">
    <cofactor evidence="3">
        <name>Ca(2+)</name>
        <dbReference type="ChEBI" id="CHEBI:29108"/>
    </cofactor>
    <text evidence="3">Binds 1 Ca(2+) ion per subunit.</text>
</comment>
<comment type="caution">
    <text evidence="5">The sequence shown here is derived from an EMBL/GenBank/DDBJ whole genome shotgun (WGS) entry which is preliminary data.</text>
</comment>
<evidence type="ECO:0000256" key="3">
    <source>
        <dbReference type="PIRSR" id="PIRSR000459-2"/>
    </source>
</evidence>
<dbReference type="PROSITE" id="PS00547">
    <property type="entry name" value="TRANSGLUTAMINASES"/>
    <property type="match status" value="1"/>
</dbReference>
<dbReference type="InterPro" id="IPR014756">
    <property type="entry name" value="Ig_E-set"/>
</dbReference>
<evidence type="ECO:0000259" key="4">
    <source>
        <dbReference type="SMART" id="SM00460"/>
    </source>
</evidence>
<evidence type="ECO:0000313" key="6">
    <source>
        <dbReference type="Proteomes" id="UP000318571"/>
    </source>
</evidence>